<dbReference type="InParanoid" id="A0A1Y2G7Q9"/>
<dbReference type="PROSITE" id="PS50089">
    <property type="entry name" value="ZF_RING_2"/>
    <property type="match status" value="1"/>
</dbReference>
<evidence type="ECO:0000256" key="1">
    <source>
        <dbReference type="PROSITE-ProRule" id="PRU00175"/>
    </source>
</evidence>
<keyword evidence="3" id="KW-1133">Transmembrane helix</keyword>
<gene>
    <name evidence="5" type="ORF">BCR41DRAFT_390245</name>
</gene>
<evidence type="ECO:0000256" key="2">
    <source>
        <dbReference type="SAM" id="MobiDB-lite"/>
    </source>
</evidence>
<evidence type="ECO:0000313" key="6">
    <source>
        <dbReference type="Proteomes" id="UP000193648"/>
    </source>
</evidence>
<dbReference type="Gene3D" id="3.30.40.10">
    <property type="entry name" value="Zinc/RING finger domain, C3HC4 (zinc finger)"/>
    <property type="match status" value="1"/>
</dbReference>
<comment type="caution">
    <text evidence="5">The sequence shown here is derived from an EMBL/GenBank/DDBJ whole genome shotgun (WGS) entry which is preliminary data.</text>
</comment>
<keyword evidence="1" id="KW-0479">Metal-binding</keyword>
<accession>A0A1Y2G7Q9</accession>
<dbReference type="SUPFAM" id="SSF57850">
    <property type="entry name" value="RING/U-box"/>
    <property type="match status" value="1"/>
</dbReference>
<feature type="compositionally biased region" description="Polar residues" evidence="2">
    <location>
        <begin position="117"/>
        <end position="136"/>
    </location>
</feature>
<keyword evidence="3" id="KW-0812">Transmembrane</keyword>
<dbReference type="SMART" id="SM00184">
    <property type="entry name" value="RING"/>
    <property type="match status" value="1"/>
</dbReference>
<keyword evidence="6" id="KW-1185">Reference proteome</keyword>
<dbReference type="Proteomes" id="UP000193648">
    <property type="component" value="Unassembled WGS sequence"/>
</dbReference>
<keyword evidence="1" id="KW-0863">Zinc-finger</keyword>
<dbReference type="InterPro" id="IPR013083">
    <property type="entry name" value="Znf_RING/FYVE/PHD"/>
</dbReference>
<name>A0A1Y2G7Q9_9FUNG</name>
<keyword evidence="1" id="KW-0862">Zinc</keyword>
<dbReference type="InterPro" id="IPR001841">
    <property type="entry name" value="Znf_RING"/>
</dbReference>
<evidence type="ECO:0000259" key="4">
    <source>
        <dbReference type="PROSITE" id="PS50089"/>
    </source>
</evidence>
<feature type="transmembrane region" description="Helical" evidence="3">
    <location>
        <begin position="327"/>
        <end position="346"/>
    </location>
</feature>
<dbReference type="OrthoDB" id="8062037at2759"/>
<feature type="compositionally biased region" description="Low complexity" evidence="2">
    <location>
        <begin position="78"/>
        <end position="98"/>
    </location>
</feature>
<feature type="region of interest" description="Disordered" evidence="2">
    <location>
        <begin position="52"/>
        <end position="155"/>
    </location>
</feature>
<feature type="domain" description="RING-type" evidence="4">
    <location>
        <begin position="167"/>
        <end position="211"/>
    </location>
</feature>
<keyword evidence="3" id="KW-0472">Membrane</keyword>
<feature type="region of interest" description="Disordered" evidence="2">
    <location>
        <begin position="256"/>
        <end position="285"/>
    </location>
</feature>
<dbReference type="AlphaFoldDB" id="A0A1Y2G7Q9"/>
<dbReference type="GeneID" id="33570043"/>
<evidence type="ECO:0000313" key="5">
    <source>
        <dbReference type="EMBL" id="ORZ01831.1"/>
    </source>
</evidence>
<dbReference type="EMBL" id="MCFF01000063">
    <property type="protein sequence ID" value="ORZ01831.1"/>
    <property type="molecule type" value="Genomic_DNA"/>
</dbReference>
<dbReference type="Pfam" id="PF13639">
    <property type="entry name" value="zf-RING_2"/>
    <property type="match status" value="1"/>
</dbReference>
<evidence type="ECO:0000256" key="3">
    <source>
        <dbReference type="SAM" id="Phobius"/>
    </source>
</evidence>
<protein>
    <recommendedName>
        <fullName evidence="4">RING-type domain-containing protein</fullName>
    </recommendedName>
</protein>
<sequence>MSSSDSTAGSDFELVHDTHLLDNLSRVSVNHTEQAEGTCGDIFTFSIPTTSISGSSSYSGHNNSDSSADTLNHRKPSIATTTTTTTTTVTTIATAVSESESESETETETEAETGSERITTSEMNRTTQSTISNNALIATDNKSKQLSPSDKNDKSQNADADCCDPFCAICLDRIQPRHHAKGTLACRHEFHLSCISMAFSMSKDMVCPLCRYVHKDQPFMNLDSEDDIKPTSTTTATTTMSTMTTSSIHYRRLFQRPQQQQQQQQQHHPFSHPPPTLSSMSTLHEHPTSGTILSMMPSLFEASIGHGPTAGTIRTSPDGIFLKTSTWLLLYAMPFTVALCFLAFVLGKVETMWSKVSCLIGAAICYMVCWGLVVAIMDPDHEARAILNRLNEMQEQQQQQQQVGSITNMSINTRGSSSMSVSSGSDNNVHDSILTASTIRNVDNDTISETLYESRIDPAIDTSTFDLNLASLPGSSSSSGPPTLDVPQDFSWTEWVHQIYTQVLQNRVKDLAAILDDIPDMMGEW</sequence>
<feature type="compositionally biased region" description="Acidic residues" evidence="2">
    <location>
        <begin position="99"/>
        <end position="113"/>
    </location>
</feature>
<organism evidence="5 6">
    <name type="scientific">Lobosporangium transversale</name>
    <dbReference type="NCBI Taxonomy" id="64571"/>
    <lineage>
        <taxon>Eukaryota</taxon>
        <taxon>Fungi</taxon>
        <taxon>Fungi incertae sedis</taxon>
        <taxon>Mucoromycota</taxon>
        <taxon>Mortierellomycotina</taxon>
        <taxon>Mortierellomycetes</taxon>
        <taxon>Mortierellales</taxon>
        <taxon>Mortierellaceae</taxon>
        <taxon>Lobosporangium</taxon>
    </lineage>
</organism>
<dbReference type="GO" id="GO:0008270">
    <property type="term" value="F:zinc ion binding"/>
    <property type="evidence" value="ECO:0007669"/>
    <property type="project" value="UniProtKB-KW"/>
</dbReference>
<proteinExistence type="predicted"/>
<feature type="transmembrane region" description="Helical" evidence="3">
    <location>
        <begin position="358"/>
        <end position="377"/>
    </location>
</feature>
<reference evidence="5 6" key="1">
    <citation type="submission" date="2016-07" db="EMBL/GenBank/DDBJ databases">
        <title>Pervasive Adenine N6-methylation of Active Genes in Fungi.</title>
        <authorList>
            <consortium name="DOE Joint Genome Institute"/>
            <person name="Mondo S.J."/>
            <person name="Dannebaum R.O."/>
            <person name="Kuo R.C."/>
            <person name="Labutti K."/>
            <person name="Haridas S."/>
            <person name="Kuo A."/>
            <person name="Salamov A."/>
            <person name="Ahrendt S.R."/>
            <person name="Lipzen A."/>
            <person name="Sullivan W."/>
            <person name="Andreopoulos W.B."/>
            <person name="Clum A."/>
            <person name="Lindquist E."/>
            <person name="Daum C."/>
            <person name="Ramamoorthy G.K."/>
            <person name="Gryganskyi A."/>
            <person name="Culley D."/>
            <person name="Magnuson J.K."/>
            <person name="James T.Y."/>
            <person name="O'Malley M.A."/>
            <person name="Stajich J.E."/>
            <person name="Spatafora J.W."/>
            <person name="Visel A."/>
            <person name="Grigoriev I.V."/>
        </authorList>
    </citation>
    <scope>NUCLEOTIDE SEQUENCE [LARGE SCALE GENOMIC DNA]</scope>
    <source>
        <strain evidence="5 6">NRRL 3116</strain>
    </source>
</reference>
<feature type="compositionally biased region" description="Low complexity" evidence="2">
    <location>
        <begin position="52"/>
        <end position="67"/>
    </location>
</feature>
<dbReference type="RefSeq" id="XP_021876128.1">
    <property type="nucleotide sequence ID" value="XM_022028200.1"/>
</dbReference>